<feature type="signal peptide" evidence="2">
    <location>
        <begin position="1"/>
        <end position="18"/>
    </location>
</feature>
<name>A0A177CK73_9PLEO</name>
<dbReference type="InParanoid" id="A0A177CK73"/>
<accession>A0A177CK73</accession>
<keyword evidence="4" id="KW-1185">Reference proteome</keyword>
<evidence type="ECO:0008006" key="5">
    <source>
        <dbReference type="Google" id="ProtNLM"/>
    </source>
</evidence>
<proteinExistence type="predicted"/>
<evidence type="ECO:0000256" key="1">
    <source>
        <dbReference type="SAM" id="MobiDB-lite"/>
    </source>
</evidence>
<evidence type="ECO:0000313" key="3">
    <source>
        <dbReference type="EMBL" id="OAG07240.1"/>
    </source>
</evidence>
<protein>
    <recommendedName>
        <fullName evidence="5">BTB domain-containing protein</fullName>
    </recommendedName>
</protein>
<dbReference type="EMBL" id="KV441551">
    <property type="protein sequence ID" value="OAG07240.1"/>
    <property type="molecule type" value="Genomic_DNA"/>
</dbReference>
<dbReference type="AlphaFoldDB" id="A0A177CK73"/>
<dbReference type="GeneID" id="28761755"/>
<evidence type="ECO:0000313" key="4">
    <source>
        <dbReference type="Proteomes" id="UP000077069"/>
    </source>
</evidence>
<organism evidence="3 4">
    <name type="scientific">Paraphaeosphaeria sporulosa</name>
    <dbReference type="NCBI Taxonomy" id="1460663"/>
    <lineage>
        <taxon>Eukaryota</taxon>
        <taxon>Fungi</taxon>
        <taxon>Dikarya</taxon>
        <taxon>Ascomycota</taxon>
        <taxon>Pezizomycotina</taxon>
        <taxon>Dothideomycetes</taxon>
        <taxon>Pleosporomycetidae</taxon>
        <taxon>Pleosporales</taxon>
        <taxon>Massarineae</taxon>
        <taxon>Didymosphaeriaceae</taxon>
        <taxon>Paraphaeosphaeria</taxon>
    </lineage>
</organism>
<dbReference type="OrthoDB" id="10528394at2759"/>
<sequence length="194" mass="22055">MGKLTWLEIHFVFAHVLCTDLAQLHTSQCFDAEFLAHPSQRAEVNNKIGSQNSVSSLDGESTRPGKRSSHSKAVVEIGPNVKPYRVSKDLITKNSEFFRNIFRKSWAEEQDQKVYRLPVAKWEVLEAVGYPRHKLPHAGPLHLDSYETRETVEIYFVKMIELGSYFGAEELIKKLHNGLSIGPSRHRSVLPTAQ</sequence>
<keyword evidence="2" id="KW-0732">Signal</keyword>
<dbReference type="RefSeq" id="XP_018037605.1">
    <property type="nucleotide sequence ID" value="XM_018178269.1"/>
</dbReference>
<reference evidence="3 4" key="1">
    <citation type="submission" date="2016-05" db="EMBL/GenBank/DDBJ databases">
        <title>Comparative analysis of secretome profiles of manganese(II)-oxidizing ascomycete fungi.</title>
        <authorList>
            <consortium name="DOE Joint Genome Institute"/>
            <person name="Zeiner C.A."/>
            <person name="Purvine S.O."/>
            <person name="Zink E.M."/>
            <person name="Wu S."/>
            <person name="Pasa-Tolic L."/>
            <person name="Chaput D.L."/>
            <person name="Haridas S."/>
            <person name="Grigoriev I.V."/>
            <person name="Santelli C.M."/>
            <person name="Hansel C.M."/>
        </authorList>
    </citation>
    <scope>NUCLEOTIDE SEQUENCE [LARGE SCALE GENOMIC DNA]</scope>
    <source>
        <strain evidence="3 4">AP3s5-JAC2a</strain>
    </source>
</reference>
<feature type="compositionally biased region" description="Polar residues" evidence="1">
    <location>
        <begin position="47"/>
        <end position="59"/>
    </location>
</feature>
<feature type="region of interest" description="Disordered" evidence="1">
    <location>
        <begin position="45"/>
        <end position="72"/>
    </location>
</feature>
<gene>
    <name evidence="3" type="ORF">CC84DRAFT_1163457</name>
</gene>
<dbReference type="Proteomes" id="UP000077069">
    <property type="component" value="Unassembled WGS sequence"/>
</dbReference>
<evidence type="ECO:0000256" key="2">
    <source>
        <dbReference type="SAM" id="SignalP"/>
    </source>
</evidence>
<feature type="chain" id="PRO_5008058389" description="BTB domain-containing protein" evidence="2">
    <location>
        <begin position="19"/>
        <end position="194"/>
    </location>
</feature>